<accession>S8CU76</accession>
<feature type="domain" description="FIGL1 N-terminal" evidence="1">
    <location>
        <begin position="15"/>
        <end position="88"/>
    </location>
</feature>
<protein>
    <recommendedName>
        <fullName evidence="1">FIGL1 N-terminal domain-containing protein</fullName>
    </recommendedName>
</protein>
<gene>
    <name evidence="2" type="ORF">M569_03838</name>
</gene>
<evidence type="ECO:0000313" key="3">
    <source>
        <dbReference type="Proteomes" id="UP000015453"/>
    </source>
</evidence>
<comment type="caution">
    <text evidence="2">The sequence shown here is derived from an EMBL/GenBank/DDBJ whole genome shotgun (WGS) entry which is preliminary data.</text>
</comment>
<organism evidence="2 3">
    <name type="scientific">Genlisea aurea</name>
    <dbReference type="NCBI Taxonomy" id="192259"/>
    <lineage>
        <taxon>Eukaryota</taxon>
        <taxon>Viridiplantae</taxon>
        <taxon>Streptophyta</taxon>
        <taxon>Embryophyta</taxon>
        <taxon>Tracheophyta</taxon>
        <taxon>Spermatophyta</taxon>
        <taxon>Magnoliopsida</taxon>
        <taxon>eudicotyledons</taxon>
        <taxon>Gunneridae</taxon>
        <taxon>Pentapetalae</taxon>
        <taxon>asterids</taxon>
        <taxon>lamiids</taxon>
        <taxon>Lamiales</taxon>
        <taxon>Lentibulariaceae</taxon>
        <taxon>Genlisea</taxon>
    </lineage>
</organism>
<dbReference type="Proteomes" id="UP000015453">
    <property type="component" value="Unassembled WGS sequence"/>
</dbReference>
<dbReference type="AlphaFoldDB" id="S8CU76"/>
<name>S8CU76_9LAMI</name>
<sequence>MAGKESNSEDGGRELCWRKEVDRNLKRLQSLLYGADAALEKGDFASAQVLSLMLVGFLNSRSLSSVDEAFIRPISREALHKLRIARSSLIPDSDRQAFAQAGKVLPGVIFKKTNDAELETITQSTHFQSLLRQSSGGEVFRSLILALLALLLDKETWKARQSKYLEESHTD</sequence>
<dbReference type="OrthoDB" id="1734555at2759"/>
<keyword evidence="3" id="KW-1185">Reference proteome</keyword>
<reference evidence="2 3" key="1">
    <citation type="journal article" date="2013" name="BMC Genomics">
        <title>The miniature genome of a carnivorous plant Genlisea aurea contains a low number of genes and short non-coding sequences.</title>
        <authorList>
            <person name="Leushkin E.V."/>
            <person name="Sutormin R.A."/>
            <person name="Nabieva E.R."/>
            <person name="Penin A.A."/>
            <person name="Kondrashov A.S."/>
            <person name="Logacheva M.D."/>
        </authorList>
    </citation>
    <scope>NUCLEOTIDE SEQUENCE [LARGE SCALE GENOMIC DNA]</scope>
</reference>
<dbReference type="InterPro" id="IPR056224">
    <property type="entry name" value="FIGL1_N"/>
</dbReference>
<dbReference type="Pfam" id="PF24347">
    <property type="entry name" value="FIGL1_N"/>
    <property type="match status" value="1"/>
</dbReference>
<dbReference type="EMBL" id="AUSU01001476">
    <property type="protein sequence ID" value="EPS70929.1"/>
    <property type="molecule type" value="Genomic_DNA"/>
</dbReference>
<proteinExistence type="predicted"/>
<evidence type="ECO:0000259" key="1">
    <source>
        <dbReference type="Pfam" id="PF24347"/>
    </source>
</evidence>
<evidence type="ECO:0000313" key="2">
    <source>
        <dbReference type="EMBL" id="EPS70929.1"/>
    </source>
</evidence>